<organism evidence="3 4">
    <name type="scientific">Marinobacter persicus</name>
    <dbReference type="NCBI Taxonomy" id="930118"/>
    <lineage>
        <taxon>Bacteria</taxon>
        <taxon>Pseudomonadati</taxon>
        <taxon>Pseudomonadota</taxon>
        <taxon>Gammaproteobacteria</taxon>
        <taxon>Pseudomonadales</taxon>
        <taxon>Marinobacteraceae</taxon>
        <taxon>Marinobacter</taxon>
    </lineage>
</organism>
<dbReference type="PANTHER" id="PTHR43968:SF6">
    <property type="entry name" value="GLUTATHIONE S-TRANSFERASE OMEGA"/>
    <property type="match status" value="1"/>
</dbReference>
<evidence type="ECO:0000313" key="4">
    <source>
        <dbReference type="Proteomes" id="UP000239446"/>
    </source>
</evidence>
<dbReference type="SUPFAM" id="SSF52833">
    <property type="entry name" value="Thioredoxin-like"/>
    <property type="match status" value="1"/>
</dbReference>
<dbReference type="SUPFAM" id="SSF47616">
    <property type="entry name" value="GST C-terminal domain-like"/>
    <property type="match status" value="1"/>
</dbReference>
<dbReference type="AlphaFoldDB" id="A0A2S6G2S0"/>
<dbReference type="Pfam" id="PF13409">
    <property type="entry name" value="GST_N_2"/>
    <property type="match status" value="1"/>
</dbReference>
<gene>
    <name evidence="3" type="ORF">B0H24_10336</name>
    <name evidence="2" type="ORF">BY455_1326</name>
</gene>
<dbReference type="Proteomes" id="UP000239446">
    <property type="component" value="Unassembled WGS sequence"/>
</dbReference>
<dbReference type="GO" id="GO:0016740">
    <property type="term" value="F:transferase activity"/>
    <property type="evidence" value="ECO:0007669"/>
    <property type="project" value="UniProtKB-KW"/>
</dbReference>
<dbReference type="Proteomes" id="UP000239648">
    <property type="component" value="Unassembled WGS sequence"/>
</dbReference>
<evidence type="ECO:0000313" key="2">
    <source>
        <dbReference type="EMBL" id="PPK50151.1"/>
    </source>
</evidence>
<sequence length="201" mass="22106">MELYLNATSPYARVARIAAMEKGLEPELVWVDPWSNDEQLLDVNPMARVPVLVTDEGQAISESLLVLQYLDGIVEATPLFPESALASVLQLTGLAQGLIDASFGTVIQRKHEGDTADNTLLGQRRLAAIKRTLAGLEKNLESAIKQQELPAFSATHIVTGVALEYLDFRLPEIHWRESHPALVELDKEMSARASFARTAFA</sequence>
<dbReference type="Gene3D" id="3.40.30.10">
    <property type="entry name" value="Glutaredoxin"/>
    <property type="match status" value="1"/>
</dbReference>
<reference evidence="3 4" key="2">
    <citation type="submission" date="2018-02" db="EMBL/GenBank/DDBJ databases">
        <title>Subsurface microbial communities from deep shales in Ohio and West Virginia, USA.</title>
        <authorList>
            <person name="Wrighton K."/>
        </authorList>
    </citation>
    <scope>NUCLEOTIDE SEQUENCE [LARGE SCALE GENOMIC DNA]</scope>
    <source>
        <strain evidence="3 4">UTICA-S1B9</strain>
    </source>
</reference>
<dbReference type="EMBL" id="PTIT01000032">
    <property type="protein sequence ID" value="PPK50151.1"/>
    <property type="molecule type" value="Genomic_DNA"/>
</dbReference>
<evidence type="ECO:0000313" key="5">
    <source>
        <dbReference type="Proteomes" id="UP000239648"/>
    </source>
</evidence>
<dbReference type="Gene3D" id="1.20.1050.10">
    <property type="match status" value="1"/>
</dbReference>
<dbReference type="PROSITE" id="PS50404">
    <property type="entry name" value="GST_NTER"/>
    <property type="match status" value="1"/>
</dbReference>
<dbReference type="InterPro" id="IPR004045">
    <property type="entry name" value="Glutathione_S-Trfase_N"/>
</dbReference>
<evidence type="ECO:0000313" key="3">
    <source>
        <dbReference type="EMBL" id="PPK52610.1"/>
    </source>
</evidence>
<protein>
    <submittedName>
        <fullName evidence="3">Glutathione S-transferase</fullName>
    </submittedName>
</protein>
<dbReference type="InterPro" id="IPR050983">
    <property type="entry name" value="GST_Omega/HSP26"/>
</dbReference>
<dbReference type="InterPro" id="IPR036282">
    <property type="entry name" value="Glutathione-S-Trfase_C_sf"/>
</dbReference>
<dbReference type="PANTHER" id="PTHR43968">
    <property type="match status" value="1"/>
</dbReference>
<keyword evidence="5" id="KW-1185">Reference proteome</keyword>
<reference evidence="2 5" key="1">
    <citation type="submission" date="2018-02" db="EMBL/GenBank/DDBJ databases">
        <title>Deep subsurface shale carbon reservoir microbial communities from Ohio and West Virginia, USA.</title>
        <authorList>
            <person name="Wrighton K."/>
        </authorList>
    </citation>
    <scope>NUCLEOTIDE SEQUENCE [LARGE SCALE GENOMIC DNA]</scope>
    <source>
        <strain evidence="2 5">UTICA-S1B6</strain>
    </source>
</reference>
<dbReference type="OrthoDB" id="8634103at2"/>
<dbReference type="InterPro" id="IPR036249">
    <property type="entry name" value="Thioredoxin-like_sf"/>
</dbReference>
<accession>A0A2S6G2S0</accession>
<dbReference type="GO" id="GO:0005737">
    <property type="term" value="C:cytoplasm"/>
    <property type="evidence" value="ECO:0007669"/>
    <property type="project" value="TreeGrafter"/>
</dbReference>
<evidence type="ECO:0000259" key="1">
    <source>
        <dbReference type="PROSITE" id="PS50404"/>
    </source>
</evidence>
<dbReference type="EMBL" id="PTIU01000033">
    <property type="protein sequence ID" value="PPK52610.1"/>
    <property type="molecule type" value="Genomic_DNA"/>
</dbReference>
<comment type="caution">
    <text evidence="3">The sequence shown here is derived from an EMBL/GenBank/DDBJ whole genome shotgun (WGS) entry which is preliminary data.</text>
</comment>
<proteinExistence type="predicted"/>
<dbReference type="RefSeq" id="WP_104417292.1">
    <property type="nucleotide sequence ID" value="NZ_PTIT01000032.1"/>
</dbReference>
<name>A0A2S6G2S0_9GAMM</name>
<feature type="domain" description="GST N-terminal" evidence="1">
    <location>
        <begin position="1"/>
        <end position="78"/>
    </location>
</feature>
<keyword evidence="3" id="KW-0808">Transferase</keyword>